<dbReference type="EC" id="3.2.1.4" evidence="2"/>
<dbReference type="GO" id="GO:0009986">
    <property type="term" value="C:cell surface"/>
    <property type="evidence" value="ECO:0007669"/>
    <property type="project" value="TreeGrafter"/>
</dbReference>
<dbReference type="EMBL" id="PVTJ01000008">
    <property type="protein sequence ID" value="PRY56800.1"/>
    <property type="molecule type" value="Genomic_DNA"/>
</dbReference>
<accession>A0A2T0UFS6</accession>
<evidence type="ECO:0000256" key="4">
    <source>
        <dbReference type="ARBA" id="ARBA00022801"/>
    </source>
</evidence>
<evidence type="ECO:0000256" key="3">
    <source>
        <dbReference type="ARBA" id="ARBA00022729"/>
    </source>
</evidence>
<dbReference type="PANTHER" id="PTHR31297:SF17">
    <property type="entry name" value="ENDOGLUCANASE"/>
    <property type="match status" value="1"/>
</dbReference>
<dbReference type="InterPro" id="IPR040946">
    <property type="entry name" value="CBM46"/>
</dbReference>
<dbReference type="AlphaFoldDB" id="A0A2T0UFS6"/>
<evidence type="ECO:0000256" key="8">
    <source>
        <dbReference type="ARBA" id="ARBA00023326"/>
    </source>
</evidence>
<evidence type="ECO:0000313" key="12">
    <source>
        <dbReference type="Proteomes" id="UP000238176"/>
    </source>
</evidence>
<dbReference type="InterPro" id="IPR012291">
    <property type="entry name" value="CBM2_carb-bd_dom_sf"/>
</dbReference>
<dbReference type="InterPro" id="IPR050386">
    <property type="entry name" value="Glycosyl_hydrolase_5"/>
</dbReference>
<dbReference type="InterPro" id="IPR008965">
    <property type="entry name" value="CBM2/CBM3_carb-bd_dom_sf"/>
</dbReference>
<dbReference type="PANTHER" id="PTHR31297">
    <property type="entry name" value="GLUCAN ENDO-1,6-BETA-GLUCOSIDASE B"/>
    <property type="match status" value="1"/>
</dbReference>
<dbReference type="Proteomes" id="UP000238176">
    <property type="component" value="Unassembled WGS sequence"/>
</dbReference>
<organism evidence="11 12">
    <name type="scientific">Glycomyces artemisiae</name>
    <dbReference type="NCBI Taxonomy" id="1076443"/>
    <lineage>
        <taxon>Bacteria</taxon>
        <taxon>Bacillati</taxon>
        <taxon>Actinomycetota</taxon>
        <taxon>Actinomycetes</taxon>
        <taxon>Glycomycetales</taxon>
        <taxon>Glycomycetaceae</taxon>
        <taxon>Glycomyces</taxon>
    </lineage>
</organism>
<keyword evidence="12" id="KW-1185">Reference proteome</keyword>
<keyword evidence="7" id="KW-0326">Glycosidase</keyword>
<dbReference type="Pfam" id="PF00553">
    <property type="entry name" value="CBM_2"/>
    <property type="match status" value="1"/>
</dbReference>
<dbReference type="SMART" id="SM00637">
    <property type="entry name" value="CBD_II"/>
    <property type="match status" value="1"/>
</dbReference>
<sequence length="692" mass="74693">MQGVKRRTRTWMALAVAALAVFAAGLGILAPNAAYAAEGCKVDYKIAAQWGGGFTADVKITNLGTAVSSWNLVWTFPNGQRVTNAWNATTTSSGDTVTAKSMSYNGSIPTDGSQSFGFNGSWSGTNGVPASFSLNGTVCTGTPTNPTTSPTDGPTTTPPPTGGVSAMETVAAMQPGWNLGNSLDSVGTDETAWGNPRITQSLIQNVAAQGYNSIRIPVTWDNHQSKSAPYTVEDAYLDRVEEVVNWALDADLYVLINIHHDSWIWMADMNSNRTVVEARYESIWTALADRFRDAPPELLFESVNEPQFNNVDDATAYALLDDLNTSFHEIVRASGGGNADRVLVLPTLHTNADQGRLDALSDTIAALDDPNIAATIHYYGFWPFSVNIAGYTKFNDEVRADLEGYFDRAYNEFVANGIPVLIGEYGLLGFDAHTGTVEQGEKLKFFEYAGYYARQKGITLQLWDNGQHFDRTAFQWKDPELFAMMKAAWTTRSGTASSDQIYVARTAAVADVSLTLNLNGTTFQGLRVGTTNLVQGTDYTVSGSTLTIKASRLTTLLGDRSYGVRGSVQAVFSQGAPWRISVISYDQPTMSAATGASASFAIPTQFKGDQLATMEAKYADGTPAGPQNWTSYKEFARAFSPDYAAGTVSLPTAFWAEVNDGQKVTLTFHFWSGKTVTYYVTESGGNVTGSLT</sequence>
<dbReference type="Gene3D" id="2.60.40.10">
    <property type="entry name" value="Immunoglobulins"/>
    <property type="match status" value="1"/>
</dbReference>
<dbReference type="InterPro" id="IPR014756">
    <property type="entry name" value="Ig_E-set"/>
</dbReference>
<dbReference type="SUPFAM" id="SSF49384">
    <property type="entry name" value="Carbohydrate-binding domain"/>
    <property type="match status" value="1"/>
</dbReference>
<evidence type="ECO:0000256" key="6">
    <source>
        <dbReference type="ARBA" id="ARBA00023277"/>
    </source>
</evidence>
<dbReference type="Gene3D" id="2.60.40.290">
    <property type="match status" value="1"/>
</dbReference>
<comment type="caution">
    <text evidence="11">The sequence shown here is derived from an EMBL/GenBank/DDBJ whole genome shotgun (WGS) entry which is preliminary data.</text>
</comment>
<keyword evidence="6" id="KW-0119">Carbohydrate metabolism</keyword>
<dbReference type="SUPFAM" id="SSF51445">
    <property type="entry name" value="(Trans)glycosidases"/>
    <property type="match status" value="1"/>
</dbReference>
<feature type="domain" description="CBM2" evidence="10">
    <location>
        <begin position="33"/>
        <end position="142"/>
    </location>
</feature>
<evidence type="ECO:0000313" key="11">
    <source>
        <dbReference type="EMBL" id="PRY56800.1"/>
    </source>
</evidence>
<dbReference type="InterPro" id="IPR001919">
    <property type="entry name" value="CBD2"/>
</dbReference>
<dbReference type="InterPro" id="IPR017853">
    <property type="entry name" value="GH"/>
</dbReference>
<evidence type="ECO:0000256" key="5">
    <source>
        <dbReference type="ARBA" id="ARBA00023001"/>
    </source>
</evidence>
<dbReference type="Pfam" id="PF03442">
    <property type="entry name" value="CBM_X2"/>
    <property type="match status" value="1"/>
</dbReference>
<dbReference type="Pfam" id="PF18448">
    <property type="entry name" value="CBM46"/>
    <property type="match status" value="1"/>
</dbReference>
<comment type="catalytic activity">
    <reaction evidence="1">
        <text>Endohydrolysis of (1-&gt;4)-beta-D-glucosidic linkages in cellulose, lichenin and cereal beta-D-glucans.</text>
        <dbReference type="EC" id="3.2.1.4"/>
    </reaction>
</comment>
<reference evidence="11 12" key="1">
    <citation type="submission" date="2018-03" db="EMBL/GenBank/DDBJ databases">
        <title>Genomic Encyclopedia of Type Strains, Phase III (KMG-III): the genomes of soil and plant-associated and newly described type strains.</title>
        <authorList>
            <person name="Whitman W."/>
        </authorList>
    </citation>
    <scope>NUCLEOTIDE SEQUENCE [LARGE SCALE GENOMIC DNA]</scope>
    <source>
        <strain evidence="11 12">CGMCC 4.7067</strain>
    </source>
</reference>
<dbReference type="Gene3D" id="3.20.20.80">
    <property type="entry name" value="Glycosidases"/>
    <property type="match status" value="1"/>
</dbReference>
<dbReference type="GO" id="GO:0030245">
    <property type="term" value="P:cellulose catabolic process"/>
    <property type="evidence" value="ECO:0007669"/>
    <property type="project" value="UniProtKB-KW"/>
</dbReference>
<keyword evidence="8" id="KW-0624">Polysaccharide degradation</keyword>
<keyword evidence="3 9" id="KW-0732">Signal</keyword>
<dbReference type="GO" id="GO:0005576">
    <property type="term" value="C:extracellular region"/>
    <property type="evidence" value="ECO:0007669"/>
    <property type="project" value="TreeGrafter"/>
</dbReference>
<protein>
    <recommendedName>
        <fullName evidence="2">cellulase</fullName>
        <ecNumber evidence="2">3.2.1.4</ecNumber>
    </recommendedName>
</protein>
<dbReference type="Pfam" id="PF00150">
    <property type="entry name" value="Cellulase"/>
    <property type="match status" value="1"/>
</dbReference>
<evidence type="ECO:0000256" key="1">
    <source>
        <dbReference type="ARBA" id="ARBA00000966"/>
    </source>
</evidence>
<feature type="signal peptide" evidence="9">
    <location>
        <begin position="1"/>
        <end position="36"/>
    </location>
</feature>
<dbReference type="InterPro" id="IPR005102">
    <property type="entry name" value="Carbo-bd_X2"/>
</dbReference>
<dbReference type="InterPro" id="IPR001547">
    <property type="entry name" value="Glyco_hydro_5"/>
</dbReference>
<gene>
    <name evidence="11" type="ORF">B0I28_108111</name>
</gene>
<dbReference type="OrthoDB" id="9800955at2"/>
<proteinExistence type="predicted"/>
<dbReference type="InterPro" id="IPR013783">
    <property type="entry name" value="Ig-like_fold"/>
</dbReference>
<feature type="chain" id="PRO_5015653125" description="cellulase" evidence="9">
    <location>
        <begin position="37"/>
        <end position="692"/>
    </location>
</feature>
<dbReference type="GO" id="GO:0030247">
    <property type="term" value="F:polysaccharide binding"/>
    <property type="evidence" value="ECO:0007669"/>
    <property type="project" value="UniProtKB-UniRule"/>
</dbReference>
<keyword evidence="5" id="KW-0136">Cellulose degradation</keyword>
<dbReference type="GO" id="GO:0008810">
    <property type="term" value="F:cellulase activity"/>
    <property type="evidence" value="ECO:0007669"/>
    <property type="project" value="UniProtKB-EC"/>
</dbReference>
<dbReference type="GO" id="GO:0008422">
    <property type="term" value="F:beta-glucosidase activity"/>
    <property type="evidence" value="ECO:0007669"/>
    <property type="project" value="TreeGrafter"/>
</dbReference>
<evidence type="ECO:0000259" key="10">
    <source>
        <dbReference type="PROSITE" id="PS51173"/>
    </source>
</evidence>
<evidence type="ECO:0000256" key="2">
    <source>
        <dbReference type="ARBA" id="ARBA00012601"/>
    </source>
</evidence>
<evidence type="ECO:0000256" key="9">
    <source>
        <dbReference type="SAM" id="SignalP"/>
    </source>
</evidence>
<dbReference type="PROSITE" id="PS51173">
    <property type="entry name" value="CBM2"/>
    <property type="match status" value="1"/>
</dbReference>
<keyword evidence="4" id="KW-0378">Hydrolase</keyword>
<name>A0A2T0UFS6_9ACTN</name>
<dbReference type="SUPFAM" id="SSF81296">
    <property type="entry name" value="E set domains"/>
    <property type="match status" value="1"/>
</dbReference>
<evidence type="ECO:0000256" key="7">
    <source>
        <dbReference type="ARBA" id="ARBA00023295"/>
    </source>
</evidence>